<evidence type="ECO:0000256" key="1">
    <source>
        <dbReference type="ARBA" id="ARBA00004123"/>
    </source>
</evidence>
<dbReference type="InterPro" id="IPR051187">
    <property type="entry name" value="Pre-mRNA_3'-end_processing_reg"/>
</dbReference>
<feature type="compositionally biased region" description="Basic and acidic residues" evidence="5">
    <location>
        <begin position="456"/>
        <end position="478"/>
    </location>
</feature>
<dbReference type="EMBL" id="CAJNOI010000841">
    <property type="protein sequence ID" value="CAF1353085.1"/>
    <property type="molecule type" value="Genomic_DNA"/>
</dbReference>
<evidence type="ECO:0000259" key="6">
    <source>
        <dbReference type="Pfam" id="PF05182"/>
    </source>
</evidence>
<dbReference type="PANTHER" id="PTHR13484:SF0">
    <property type="entry name" value="PRE-MRNA 3'-END-PROCESSING FACTOR FIP1"/>
    <property type="match status" value="1"/>
</dbReference>
<dbReference type="Proteomes" id="UP000663832">
    <property type="component" value="Unassembled WGS sequence"/>
</dbReference>
<feature type="compositionally biased region" description="Pro residues" evidence="5">
    <location>
        <begin position="360"/>
        <end position="370"/>
    </location>
</feature>
<evidence type="ECO:0000256" key="5">
    <source>
        <dbReference type="SAM" id="MobiDB-lite"/>
    </source>
</evidence>
<dbReference type="GO" id="GO:0006397">
    <property type="term" value="P:mRNA processing"/>
    <property type="evidence" value="ECO:0007669"/>
    <property type="project" value="UniProtKB-KW"/>
</dbReference>
<organism evidence="7 11">
    <name type="scientific">Adineta steineri</name>
    <dbReference type="NCBI Taxonomy" id="433720"/>
    <lineage>
        <taxon>Eukaryota</taxon>
        <taxon>Metazoa</taxon>
        <taxon>Spiralia</taxon>
        <taxon>Gnathifera</taxon>
        <taxon>Rotifera</taxon>
        <taxon>Eurotatoria</taxon>
        <taxon>Bdelloidea</taxon>
        <taxon>Adinetida</taxon>
        <taxon>Adinetidae</taxon>
        <taxon>Adineta</taxon>
    </lineage>
</organism>
<sequence>MSETIIDEVPSSNGLITTETISLVKESGVNNEDEETWLYGKQKNEEIVDNTMAPSIDEVTTQEMDMREKVTVPSIANPTTSLLLGSQLDDDDDDDDDGIQVTIGNIKSNASIFPPTRQNSRTTIPTGPVIPPKPQATRGLDLDAQGIINGQPTYEHDLMNAFKDEEKPWKKPGADISDYFNYGFTEETWAQYCDRQRRLRAENNLARLNAAHMPQMPPMLQGHPPMMHPINPHPAMMMNKPQLNMPIMQRPFMNVRKPDGKIDVIGATDQTSRRQMFEAPNAFEHPPFLNGPPFSGGQPPNGQTVGDLVTPPPTSNGPPPQHGTPPGGSHPIPTLGAHRMPMMPPPGMQFRPQFGHPHAPGAPPFFPHGPPGGMHGERPPQPYFIPHHPQQQPWEKPNVPPVHAFPPGHFPPQAPIPGNNNAGNGRPTSSRSPTPEDHSSRSSTPEENRPSGNGGDADKSSKDDRYKERYRDEREHYPSSRRRSSPKDRSSSSYRSRHRSGDHEYERPRGDRKSSRDRDDKYERYSRKRHHREESGRHHRGEEDSSRGHRSSRRSPIKNFSSPPKTLVTNSSTDSPQIQNENVETTENDQSSNTITSTTNPIVSTSSSSPNSRSRRDESERSSSRHGHHKKSSKRSRRDSGDERSHHRHSKDKSSSSKKQINQTETSSDVKEQINE</sequence>
<dbReference type="PANTHER" id="PTHR13484">
    <property type="entry name" value="FIP1-LIKE 1 PROTEIN"/>
    <property type="match status" value="1"/>
</dbReference>
<evidence type="ECO:0000313" key="8">
    <source>
        <dbReference type="EMBL" id="CAF0811167.1"/>
    </source>
</evidence>
<feature type="compositionally biased region" description="Basic and acidic residues" evidence="5">
    <location>
        <begin position="614"/>
        <end position="623"/>
    </location>
</feature>
<feature type="compositionally biased region" description="Low complexity" evidence="5">
    <location>
        <begin position="591"/>
        <end position="612"/>
    </location>
</feature>
<feature type="compositionally biased region" description="Pro residues" evidence="5">
    <location>
        <begin position="310"/>
        <end position="323"/>
    </location>
</feature>
<evidence type="ECO:0000313" key="7">
    <source>
        <dbReference type="EMBL" id="CAF0810374.1"/>
    </source>
</evidence>
<dbReference type="InterPro" id="IPR007854">
    <property type="entry name" value="Fip1_dom"/>
</dbReference>
<dbReference type="Proteomes" id="UP000663877">
    <property type="component" value="Unassembled WGS sequence"/>
</dbReference>
<dbReference type="AlphaFoldDB" id="A0A813TCQ4"/>
<dbReference type="EMBL" id="CAJNOI010000017">
    <property type="protein sequence ID" value="CAF0821073.1"/>
    <property type="molecule type" value="Genomic_DNA"/>
</dbReference>
<keyword evidence="3" id="KW-0507">mRNA processing</keyword>
<protein>
    <recommendedName>
        <fullName evidence="6">Pre-mRNA polyadenylation factor Fip1 domain-containing protein</fullName>
    </recommendedName>
</protein>
<reference evidence="7" key="1">
    <citation type="submission" date="2021-02" db="EMBL/GenBank/DDBJ databases">
        <authorList>
            <person name="Nowell W R."/>
        </authorList>
    </citation>
    <scope>NUCLEOTIDE SEQUENCE</scope>
</reference>
<feature type="compositionally biased region" description="Polar residues" evidence="5">
    <location>
        <begin position="558"/>
        <end position="590"/>
    </location>
</feature>
<evidence type="ECO:0000256" key="2">
    <source>
        <dbReference type="ARBA" id="ARBA00007459"/>
    </source>
</evidence>
<keyword evidence="4" id="KW-0539">Nucleus</keyword>
<feature type="compositionally biased region" description="Basic and acidic residues" evidence="5">
    <location>
        <begin position="434"/>
        <end position="449"/>
    </location>
</feature>
<feature type="region of interest" description="Disordered" evidence="5">
    <location>
        <begin position="282"/>
        <end position="676"/>
    </location>
</feature>
<name>A0A813TCQ4_9BILA</name>
<comment type="similarity">
    <text evidence="2">Belongs to the FIP1 family.</text>
</comment>
<evidence type="ECO:0000313" key="10">
    <source>
        <dbReference type="EMBL" id="CAF1353085.1"/>
    </source>
</evidence>
<evidence type="ECO:0000256" key="3">
    <source>
        <dbReference type="ARBA" id="ARBA00022664"/>
    </source>
</evidence>
<feature type="domain" description="Pre-mRNA polyadenylation factor Fip1" evidence="6">
    <location>
        <begin position="165"/>
        <end position="200"/>
    </location>
</feature>
<dbReference type="EMBL" id="CAJNOM010000018">
    <property type="protein sequence ID" value="CAF0811167.1"/>
    <property type="molecule type" value="Genomic_DNA"/>
</dbReference>
<dbReference type="GO" id="GO:0005847">
    <property type="term" value="C:mRNA cleavage and polyadenylation specificity factor complex"/>
    <property type="evidence" value="ECO:0007669"/>
    <property type="project" value="TreeGrafter"/>
</dbReference>
<dbReference type="OrthoDB" id="1917198at2759"/>
<gene>
    <name evidence="10" type="ORF">BJG266_LOCUS35065</name>
    <name evidence="9" type="ORF">BJG266_LOCUS6268</name>
    <name evidence="7" type="ORF">QVE165_LOCUS4704</name>
    <name evidence="8" type="ORF">QVE165_LOCUS4747</name>
</gene>
<feature type="compositionally biased region" description="Basic residues" evidence="5">
    <location>
        <begin position="624"/>
        <end position="637"/>
    </location>
</feature>
<dbReference type="EMBL" id="CAJNOM010000018">
    <property type="protein sequence ID" value="CAF0810374.1"/>
    <property type="molecule type" value="Genomic_DNA"/>
</dbReference>
<accession>A0A813TCQ4</accession>
<evidence type="ECO:0000256" key="4">
    <source>
        <dbReference type="ARBA" id="ARBA00023242"/>
    </source>
</evidence>
<feature type="compositionally biased region" description="Polar residues" evidence="5">
    <location>
        <begin position="112"/>
        <end position="125"/>
    </location>
</feature>
<proteinExistence type="inferred from homology"/>
<comment type="caution">
    <text evidence="7">The sequence shown here is derived from an EMBL/GenBank/DDBJ whole genome shotgun (WGS) entry which is preliminary data.</text>
</comment>
<feature type="compositionally biased region" description="Low complexity" evidence="5">
    <location>
        <begin position="416"/>
        <end position="425"/>
    </location>
</feature>
<dbReference type="Pfam" id="PF05182">
    <property type="entry name" value="Fip1"/>
    <property type="match status" value="1"/>
</dbReference>
<feature type="region of interest" description="Disordered" evidence="5">
    <location>
        <begin position="112"/>
        <end position="134"/>
    </location>
</feature>
<feature type="compositionally biased region" description="Basic and acidic residues" evidence="5">
    <location>
        <begin position="532"/>
        <end position="547"/>
    </location>
</feature>
<feature type="compositionally biased region" description="Basic and acidic residues" evidence="5">
    <location>
        <begin position="499"/>
        <end position="525"/>
    </location>
</feature>
<comment type="subcellular location">
    <subcellularLocation>
        <location evidence="1">Nucleus</location>
    </subcellularLocation>
</comment>
<feature type="compositionally biased region" description="Pro residues" evidence="5">
    <location>
        <begin position="398"/>
        <end position="415"/>
    </location>
</feature>
<evidence type="ECO:0000313" key="11">
    <source>
        <dbReference type="Proteomes" id="UP000663832"/>
    </source>
</evidence>
<keyword evidence="11" id="KW-1185">Reference proteome</keyword>
<evidence type="ECO:0000313" key="9">
    <source>
        <dbReference type="EMBL" id="CAF0821073.1"/>
    </source>
</evidence>